<sequence>MKKLTHKQIQALAKGANPESVIRGTFDWADLIKTLAKEITRQKALRFAEDE</sequence>
<dbReference type="Proteomes" id="UP000279721">
    <property type="component" value="Segment"/>
</dbReference>
<dbReference type="GeneID" id="55008241"/>
<reference evidence="2" key="1">
    <citation type="submission" date="2018-10" db="EMBL/GenBank/DDBJ databases">
        <authorList>
            <person name="Olsen N.S."/>
            <person name="Kot W."/>
            <person name="Hansen L.H."/>
        </authorList>
    </citation>
    <scope>NUCLEOTIDE SEQUENCE [LARGE SCALE GENOMIC DNA]</scope>
</reference>
<evidence type="ECO:0000313" key="1">
    <source>
        <dbReference type="EMBL" id="AZF88696.1"/>
    </source>
</evidence>
<proteinExistence type="predicted"/>
<dbReference type="KEGG" id="vg:55008241"/>
<evidence type="ECO:0000313" key="2">
    <source>
        <dbReference type="Proteomes" id="UP000279721"/>
    </source>
</evidence>
<dbReference type="RefSeq" id="YP_009816929.1">
    <property type="nucleotide sequence ID" value="NC_048112.1"/>
</dbReference>
<dbReference type="EMBL" id="MK105855">
    <property type="protein sequence ID" value="AZF88696.1"/>
    <property type="molecule type" value="Genomic_DNA"/>
</dbReference>
<organism evidence="1 2">
    <name type="scientific">Escherichia phage Skarpretter</name>
    <dbReference type="NCBI Taxonomy" id="2488654"/>
    <lineage>
        <taxon>Viruses</taxon>
        <taxon>Duplodnaviria</taxon>
        <taxon>Heunggongvirae</taxon>
        <taxon>Uroviricota</taxon>
        <taxon>Caudoviricetes</taxon>
        <taxon>Skarprettervirus</taxon>
        <taxon>Skarprettervirus skarpretter</taxon>
    </lineage>
</organism>
<protein>
    <submittedName>
        <fullName evidence="1">Uncharacterized protein</fullName>
    </submittedName>
</protein>
<name>A0A3G8F2Z4_9CAUD</name>
<accession>A0A3G8F2Z4</accession>
<keyword evidence="2" id="KW-1185">Reference proteome</keyword>